<proteinExistence type="predicted"/>
<dbReference type="Ensembl" id="ENSMSIT00000005408.1">
    <property type="protein sequence ID" value="ENSMSIP00000004261.1"/>
    <property type="gene ID" value="ENSMSIG00000003909.1"/>
</dbReference>
<evidence type="ECO:0000313" key="2">
    <source>
        <dbReference type="Proteomes" id="UP000694415"/>
    </source>
</evidence>
<dbReference type="Proteomes" id="UP000694415">
    <property type="component" value="Unplaced"/>
</dbReference>
<keyword evidence="2" id="KW-1185">Reference proteome</keyword>
<protein>
    <submittedName>
        <fullName evidence="1">Uncharacterized protein</fullName>
    </submittedName>
</protein>
<name>A0A8C6GDB0_MUSSI</name>
<evidence type="ECO:0000313" key="1">
    <source>
        <dbReference type="Ensembl" id="ENSMSIP00000004261.1"/>
    </source>
</evidence>
<dbReference type="GeneTree" id="ENSGT00900000143511"/>
<accession>A0A8C6GDB0</accession>
<reference evidence="1" key="2">
    <citation type="submission" date="2025-09" db="UniProtKB">
        <authorList>
            <consortium name="Ensembl"/>
        </authorList>
    </citation>
    <scope>IDENTIFICATION</scope>
</reference>
<dbReference type="AlphaFoldDB" id="A0A8C6GDB0"/>
<sequence length="97" mass="10872">MAARGPLPPGPGHRKPRATTWWARARNPQRKEFWSFLGFSGALDFGVRERPYPWVSLIPQGPLQAYVSVPQPHGPLELIPQSSCEVRRPARFGIEAS</sequence>
<reference evidence="1" key="1">
    <citation type="submission" date="2025-08" db="UniProtKB">
        <authorList>
            <consortium name="Ensembl"/>
        </authorList>
    </citation>
    <scope>IDENTIFICATION</scope>
</reference>
<organism evidence="1 2">
    <name type="scientific">Mus spicilegus</name>
    <name type="common">Mound-building mouse</name>
    <dbReference type="NCBI Taxonomy" id="10103"/>
    <lineage>
        <taxon>Eukaryota</taxon>
        <taxon>Metazoa</taxon>
        <taxon>Chordata</taxon>
        <taxon>Craniata</taxon>
        <taxon>Vertebrata</taxon>
        <taxon>Euteleostomi</taxon>
        <taxon>Mammalia</taxon>
        <taxon>Eutheria</taxon>
        <taxon>Euarchontoglires</taxon>
        <taxon>Glires</taxon>
        <taxon>Rodentia</taxon>
        <taxon>Myomorpha</taxon>
        <taxon>Muroidea</taxon>
        <taxon>Muridae</taxon>
        <taxon>Murinae</taxon>
        <taxon>Mus</taxon>
        <taxon>Mus</taxon>
    </lineage>
</organism>